<name>A0AAD7KXX8_QUISA</name>
<dbReference type="InterPro" id="IPR036236">
    <property type="entry name" value="Znf_C2H2_sf"/>
</dbReference>
<feature type="compositionally biased region" description="Acidic residues" evidence="10">
    <location>
        <begin position="162"/>
        <end position="201"/>
    </location>
</feature>
<feature type="compositionally biased region" description="Polar residues" evidence="10">
    <location>
        <begin position="216"/>
        <end position="235"/>
    </location>
</feature>
<dbReference type="Pfam" id="PF17800">
    <property type="entry name" value="NPL"/>
    <property type="match status" value="1"/>
</dbReference>
<gene>
    <name evidence="12" type="ORF">O6P43_028479</name>
</gene>
<comment type="subcellular location">
    <subcellularLocation>
        <location evidence="1">Nucleus</location>
        <location evidence="1">Nucleolus</location>
    </subcellularLocation>
</comment>
<dbReference type="GO" id="GO:0006325">
    <property type="term" value="P:chromatin organization"/>
    <property type="evidence" value="ECO:0007669"/>
    <property type="project" value="UniProtKB-KW"/>
</dbReference>
<dbReference type="GO" id="GO:0005730">
    <property type="term" value="C:nucleolus"/>
    <property type="evidence" value="ECO:0007669"/>
    <property type="project" value="UniProtKB-SubCell"/>
</dbReference>
<organism evidence="12 13">
    <name type="scientific">Quillaja saponaria</name>
    <name type="common">Soap bark tree</name>
    <dbReference type="NCBI Taxonomy" id="32244"/>
    <lineage>
        <taxon>Eukaryota</taxon>
        <taxon>Viridiplantae</taxon>
        <taxon>Streptophyta</taxon>
        <taxon>Embryophyta</taxon>
        <taxon>Tracheophyta</taxon>
        <taxon>Spermatophyta</taxon>
        <taxon>Magnoliopsida</taxon>
        <taxon>eudicotyledons</taxon>
        <taxon>Gunneridae</taxon>
        <taxon>Pentapetalae</taxon>
        <taxon>rosids</taxon>
        <taxon>fabids</taxon>
        <taxon>Fabales</taxon>
        <taxon>Quillajaceae</taxon>
        <taxon>Quillaja</taxon>
    </lineage>
</organism>
<comment type="caution">
    <text evidence="12">The sequence shown here is derived from an EMBL/GenBank/DDBJ whole genome shotgun (WGS) entry which is preliminary data.</text>
</comment>
<evidence type="ECO:0000259" key="11">
    <source>
        <dbReference type="PROSITE" id="PS50157"/>
    </source>
</evidence>
<keyword evidence="13" id="KW-1185">Reference proteome</keyword>
<dbReference type="Gene3D" id="2.60.120.340">
    <property type="entry name" value="Nucleoplasmin core domain"/>
    <property type="match status" value="1"/>
</dbReference>
<evidence type="ECO:0000256" key="1">
    <source>
        <dbReference type="ARBA" id="ARBA00004604"/>
    </source>
</evidence>
<dbReference type="GO" id="GO:0008270">
    <property type="term" value="F:zinc ion binding"/>
    <property type="evidence" value="ECO:0007669"/>
    <property type="project" value="UniProtKB-KW"/>
</dbReference>
<protein>
    <submittedName>
        <fullName evidence="12">Histone deacetylase HDT1-like</fullName>
    </submittedName>
</protein>
<keyword evidence="5" id="KW-0156">Chromatin regulator</keyword>
<reference evidence="12" key="1">
    <citation type="journal article" date="2023" name="Science">
        <title>Elucidation of the pathway for biosynthesis of saponin adjuvants from the soapbark tree.</title>
        <authorList>
            <person name="Reed J."/>
            <person name="Orme A."/>
            <person name="El-Demerdash A."/>
            <person name="Owen C."/>
            <person name="Martin L.B.B."/>
            <person name="Misra R.C."/>
            <person name="Kikuchi S."/>
            <person name="Rejzek M."/>
            <person name="Martin A.C."/>
            <person name="Harkess A."/>
            <person name="Leebens-Mack J."/>
            <person name="Louveau T."/>
            <person name="Stephenson M.J."/>
            <person name="Osbourn A."/>
        </authorList>
    </citation>
    <scope>NUCLEOTIDE SEQUENCE</scope>
    <source>
        <strain evidence="12">S10</strain>
    </source>
</reference>
<dbReference type="PROSITE" id="PS50157">
    <property type="entry name" value="ZINC_FINGER_C2H2_2"/>
    <property type="match status" value="1"/>
</dbReference>
<comment type="similarity">
    <text evidence="2">Belongs to the histone deacetylase HD2 family.</text>
</comment>
<feature type="region of interest" description="Disordered" evidence="10">
    <location>
        <begin position="127"/>
        <end position="299"/>
    </location>
</feature>
<evidence type="ECO:0000256" key="5">
    <source>
        <dbReference type="ARBA" id="ARBA00022853"/>
    </source>
</evidence>
<evidence type="ECO:0000256" key="4">
    <source>
        <dbReference type="ARBA" id="ARBA00022801"/>
    </source>
</evidence>
<proteinExistence type="inferred from homology"/>
<dbReference type="InterPro" id="IPR041232">
    <property type="entry name" value="NPL"/>
</dbReference>
<keyword evidence="9" id="KW-0479">Metal-binding</keyword>
<feature type="domain" description="C2H2-type" evidence="11">
    <location>
        <begin position="274"/>
        <end position="299"/>
    </location>
</feature>
<dbReference type="SUPFAM" id="SSF57667">
    <property type="entry name" value="beta-beta-alpha zinc fingers"/>
    <property type="match status" value="1"/>
</dbReference>
<keyword evidence="7" id="KW-0804">Transcription</keyword>
<dbReference type="InterPro" id="IPR013087">
    <property type="entry name" value="Znf_C2H2_type"/>
</dbReference>
<dbReference type="SMART" id="SM00355">
    <property type="entry name" value="ZnF_C2H2"/>
    <property type="match status" value="1"/>
</dbReference>
<evidence type="ECO:0000256" key="8">
    <source>
        <dbReference type="ARBA" id="ARBA00023242"/>
    </source>
</evidence>
<accession>A0AAD7KXX8</accession>
<keyword evidence="6" id="KW-0805">Transcription regulation</keyword>
<evidence type="ECO:0000256" key="2">
    <source>
        <dbReference type="ARBA" id="ARBA00006673"/>
    </source>
</evidence>
<dbReference type="FunFam" id="2.60.120.340:FF:000004">
    <property type="entry name" value="Histone deacetylase HDT1"/>
    <property type="match status" value="1"/>
</dbReference>
<dbReference type="AlphaFoldDB" id="A0AAD7KXX8"/>
<evidence type="ECO:0000313" key="12">
    <source>
        <dbReference type="EMBL" id="KAJ7947934.1"/>
    </source>
</evidence>
<dbReference type="Gene3D" id="3.30.160.60">
    <property type="entry name" value="Classic Zinc Finger"/>
    <property type="match status" value="1"/>
</dbReference>
<sequence>MSTPMKFWGVEVKAGEPLKVTDFDESYIHLSQATLGESKKDKGSEAVLLNLKIDDQKLVIGTLARDNIPQLSFDLVFEKEFELSHNWKHGSVYFCGYKVYAPEEEEEEFSDSDLSGEEDGELPLIIEDNGNVNTKVKPTAPKVNAAKPGTSEKQVKVVKDNTEDEESDEEDDDDDDDDTDGSDEEMGDADGDSDEESDDNETPPTKVEQGKKRPNDSASKTSVSNKKAKPSTPQKTDGKQGGHPATPHPSKKIAKTPVKGDQSKDRTPKSGGQFSCKSCSKSFASEGGLQQHSKAKHDQ</sequence>
<dbReference type="EMBL" id="JARAOO010000012">
    <property type="protein sequence ID" value="KAJ7947934.1"/>
    <property type="molecule type" value="Genomic_DNA"/>
</dbReference>
<keyword evidence="4" id="KW-0378">Hydrolase</keyword>
<keyword evidence="9" id="KW-0862">Zinc</keyword>
<dbReference type="Proteomes" id="UP001163823">
    <property type="component" value="Chromosome 12"/>
</dbReference>
<dbReference type="GO" id="GO:0016787">
    <property type="term" value="F:hydrolase activity"/>
    <property type="evidence" value="ECO:0007669"/>
    <property type="project" value="UniProtKB-KW"/>
</dbReference>
<keyword evidence="3" id="KW-0678">Repressor</keyword>
<dbReference type="PROSITE" id="PS00028">
    <property type="entry name" value="ZINC_FINGER_C2H2_1"/>
    <property type="match status" value="1"/>
</dbReference>
<dbReference type="KEGG" id="qsa:O6P43_028479"/>
<feature type="compositionally biased region" description="Low complexity" evidence="10">
    <location>
        <begin position="270"/>
        <end position="285"/>
    </location>
</feature>
<keyword evidence="8" id="KW-0539">Nucleus</keyword>
<evidence type="ECO:0000256" key="10">
    <source>
        <dbReference type="SAM" id="MobiDB-lite"/>
    </source>
</evidence>
<evidence type="ECO:0000256" key="9">
    <source>
        <dbReference type="PROSITE-ProRule" id="PRU00042"/>
    </source>
</evidence>
<evidence type="ECO:0000256" key="6">
    <source>
        <dbReference type="ARBA" id="ARBA00023015"/>
    </source>
</evidence>
<evidence type="ECO:0000256" key="3">
    <source>
        <dbReference type="ARBA" id="ARBA00022491"/>
    </source>
</evidence>
<evidence type="ECO:0000256" key="7">
    <source>
        <dbReference type="ARBA" id="ARBA00023163"/>
    </source>
</evidence>
<keyword evidence="9" id="KW-0863">Zinc-finger</keyword>
<evidence type="ECO:0000313" key="13">
    <source>
        <dbReference type="Proteomes" id="UP001163823"/>
    </source>
</evidence>